<dbReference type="GO" id="GO:0060170">
    <property type="term" value="C:ciliary membrane"/>
    <property type="evidence" value="ECO:0007669"/>
    <property type="project" value="TreeGrafter"/>
</dbReference>
<proteinExistence type="predicted"/>
<dbReference type="EMBL" id="KZ987823">
    <property type="protein sequence ID" value="RKP14525.1"/>
    <property type="molecule type" value="Genomic_DNA"/>
</dbReference>
<dbReference type="AlphaFoldDB" id="A0A4P9Y6A8"/>
<dbReference type="InterPro" id="IPR002048">
    <property type="entry name" value="EF_hand_dom"/>
</dbReference>
<name>A0A4P9Y6A8_9FUNG</name>
<dbReference type="GO" id="GO:0005509">
    <property type="term" value="F:calcium ion binding"/>
    <property type="evidence" value="ECO:0007669"/>
    <property type="project" value="InterPro"/>
</dbReference>
<dbReference type="InterPro" id="IPR052266">
    <property type="entry name" value="Miro-EF-hand_domain"/>
</dbReference>
<comment type="subcellular location">
    <subcellularLocation>
        <location evidence="1">Membrane</location>
    </subcellularLocation>
</comment>
<accession>A0A4P9Y6A8</accession>
<protein>
    <recommendedName>
        <fullName evidence="6">EF-hand domain-containing protein</fullName>
    </recommendedName>
</protein>
<evidence type="ECO:0000313" key="8">
    <source>
        <dbReference type="Proteomes" id="UP000267251"/>
    </source>
</evidence>
<dbReference type="Proteomes" id="UP000267251">
    <property type="component" value="Unassembled WGS sequence"/>
</dbReference>
<dbReference type="Pfam" id="PF13499">
    <property type="entry name" value="EF-hand_7"/>
    <property type="match status" value="1"/>
</dbReference>
<gene>
    <name evidence="7" type="ORF">BJ684DRAFT_8456</name>
</gene>
<dbReference type="PANTHER" id="PTHR46819">
    <property type="entry name" value="EF-HAND CALCIUM-BINDING DOMAIN-CONTAINING PROTEIN 7"/>
    <property type="match status" value="1"/>
</dbReference>
<evidence type="ECO:0000256" key="1">
    <source>
        <dbReference type="ARBA" id="ARBA00004370"/>
    </source>
</evidence>
<evidence type="ECO:0000256" key="3">
    <source>
        <dbReference type="ARBA" id="ARBA00022737"/>
    </source>
</evidence>
<keyword evidence="4" id="KW-0106">Calcium</keyword>
<dbReference type="GO" id="GO:0098797">
    <property type="term" value="C:plasma membrane protein complex"/>
    <property type="evidence" value="ECO:0007669"/>
    <property type="project" value="TreeGrafter"/>
</dbReference>
<keyword evidence="8" id="KW-1185">Reference proteome</keyword>
<dbReference type="InterPro" id="IPR018247">
    <property type="entry name" value="EF_Hand_1_Ca_BS"/>
</dbReference>
<reference evidence="8" key="1">
    <citation type="journal article" date="2018" name="Nat. Microbiol.">
        <title>Leveraging single-cell genomics to expand the fungal tree of life.</title>
        <authorList>
            <person name="Ahrendt S.R."/>
            <person name="Quandt C.A."/>
            <person name="Ciobanu D."/>
            <person name="Clum A."/>
            <person name="Salamov A."/>
            <person name="Andreopoulos B."/>
            <person name="Cheng J.F."/>
            <person name="Woyke T."/>
            <person name="Pelin A."/>
            <person name="Henrissat B."/>
            <person name="Reynolds N.K."/>
            <person name="Benny G.L."/>
            <person name="Smith M.E."/>
            <person name="James T.Y."/>
            <person name="Grigoriev I.V."/>
        </authorList>
    </citation>
    <scope>NUCLEOTIDE SEQUENCE [LARGE SCALE GENOMIC DNA]</scope>
</reference>
<dbReference type="GO" id="GO:1903569">
    <property type="term" value="P:positive regulation of protein localization to ciliary membrane"/>
    <property type="evidence" value="ECO:0007669"/>
    <property type="project" value="TreeGrafter"/>
</dbReference>
<dbReference type="SUPFAM" id="SSF47473">
    <property type="entry name" value="EF-hand"/>
    <property type="match status" value="1"/>
</dbReference>
<keyword evidence="5" id="KW-0472">Membrane</keyword>
<evidence type="ECO:0000259" key="6">
    <source>
        <dbReference type="PROSITE" id="PS50222"/>
    </source>
</evidence>
<dbReference type="InterPro" id="IPR011992">
    <property type="entry name" value="EF-hand-dom_pair"/>
</dbReference>
<evidence type="ECO:0000256" key="4">
    <source>
        <dbReference type="ARBA" id="ARBA00022837"/>
    </source>
</evidence>
<dbReference type="PROSITE" id="PS00018">
    <property type="entry name" value="EF_HAND_1"/>
    <property type="match status" value="1"/>
</dbReference>
<dbReference type="PROSITE" id="PS50222">
    <property type="entry name" value="EF_HAND_2"/>
    <property type="match status" value="1"/>
</dbReference>
<sequence length="116" mass="13157">MATLLEEDGDISPKFEAALRAMFKCHDRDQDGALCPAELDAFATLTNGEPFDEDTLVELHENFDLNDQGWLTLKGFFQLYFLQTEGEPEETWKDLKAHGFDRDLEPLSNSPDSESN</sequence>
<evidence type="ECO:0000313" key="7">
    <source>
        <dbReference type="EMBL" id="RKP14525.1"/>
    </source>
</evidence>
<dbReference type="Gene3D" id="1.10.238.10">
    <property type="entry name" value="EF-hand"/>
    <property type="match status" value="1"/>
</dbReference>
<keyword evidence="3" id="KW-0677">Repeat</keyword>
<dbReference type="PANTHER" id="PTHR46819:SF1">
    <property type="entry name" value="EF-HAND CALCIUM-BINDING DOMAIN-CONTAINING PROTEIN 7"/>
    <property type="match status" value="1"/>
</dbReference>
<feature type="domain" description="EF-hand" evidence="6">
    <location>
        <begin position="14"/>
        <end position="49"/>
    </location>
</feature>
<keyword evidence="2" id="KW-0479">Metal-binding</keyword>
<evidence type="ECO:0000256" key="2">
    <source>
        <dbReference type="ARBA" id="ARBA00022723"/>
    </source>
</evidence>
<organism evidence="7 8">
    <name type="scientific">Piptocephalis cylindrospora</name>
    <dbReference type="NCBI Taxonomy" id="1907219"/>
    <lineage>
        <taxon>Eukaryota</taxon>
        <taxon>Fungi</taxon>
        <taxon>Fungi incertae sedis</taxon>
        <taxon>Zoopagomycota</taxon>
        <taxon>Zoopagomycotina</taxon>
        <taxon>Zoopagomycetes</taxon>
        <taxon>Zoopagales</taxon>
        <taxon>Piptocephalidaceae</taxon>
        <taxon>Piptocephalis</taxon>
    </lineage>
</organism>
<evidence type="ECO:0000256" key="5">
    <source>
        <dbReference type="ARBA" id="ARBA00023136"/>
    </source>
</evidence>
<dbReference type="OrthoDB" id="26525at2759"/>